<name>A0ACC1JCU1_9FUNG</name>
<reference evidence="1" key="1">
    <citation type="submission" date="2022-07" db="EMBL/GenBank/DDBJ databases">
        <title>Phylogenomic reconstructions and comparative analyses of Kickxellomycotina fungi.</title>
        <authorList>
            <person name="Reynolds N.K."/>
            <person name="Stajich J.E."/>
            <person name="Barry K."/>
            <person name="Grigoriev I.V."/>
            <person name="Crous P."/>
            <person name="Smith M.E."/>
        </authorList>
    </citation>
    <scope>NUCLEOTIDE SEQUENCE</scope>
    <source>
        <strain evidence="1">NRRL 5244</strain>
    </source>
</reference>
<evidence type="ECO:0000313" key="2">
    <source>
        <dbReference type="Proteomes" id="UP001150603"/>
    </source>
</evidence>
<keyword evidence="2" id="KW-1185">Reference proteome</keyword>
<sequence>MAVSPTRIGKWFSAENLESVVNAVQLYGQYDGLLEIVNYNVRNEQYVVSGELILLEALNQMLEAIVRLKHLPGSLEELTKASVQSALQIRERDGYIAPRRTSATIPIGGIDVPFHSSILGAGVQSFRKVLQTKISPSSVSLDRLRGHYIPNLTARPFDVTKEYMENVYALTNSPFILELVKNYSPPKMQTDPGLEQHMAYTLLIEILAYQFSSPVRWIETQDVLLTEIEVGRFVEVGPGSVLSNMLKRSLSNLPPSARVDSDAVKARTNIMCVSSEMAKILYQEHPVADSAPAIAEAAAAPTKSSATETPAIAQPAAADIPPTVTTGGGGGAAAEEVSDVPVQPLETIRALIAYKLKCSLSAIPADRPIKDFVGGKSTVQNEIIGDLQKEFKDDFPEKPEEIPLSELAQSLSPIADSLGKHSSTLVARMISSKMPGGYGRAAISKHLSAAFGLGPMRQCGLFLVGLTLEPAARLDSESSAKAWLASVAQEYATHANIAYKVAAGNGGGQGSGSGAVAVINSAEFEASQLAQKQMVTQQLRVLARYLGINIDAALNGSAGTENQDSAEAEGWLVEHGEFYADNFKPKFSALMARHFDSSWNWARQDLIEIYYRLVQGKVTRIDLSMASDCLQLVNRLTPSIMDDLSQQVWAQLTGEM</sequence>
<dbReference type="EC" id="2.3.1.86" evidence="1"/>
<dbReference type="Proteomes" id="UP001150603">
    <property type="component" value="Unassembled WGS sequence"/>
</dbReference>
<keyword evidence="1" id="KW-0808">Transferase</keyword>
<proteinExistence type="predicted"/>
<comment type="caution">
    <text evidence="1">The sequence shown here is derived from an EMBL/GenBank/DDBJ whole genome shotgun (WGS) entry which is preliminary data.</text>
</comment>
<dbReference type="EMBL" id="JANBPW010000926">
    <property type="protein sequence ID" value="KAJ1947505.1"/>
    <property type="molecule type" value="Genomic_DNA"/>
</dbReference>
<evidence type="ECO:0000313" key="1">
    <source>
        <dbReference type="EMBL" id="KAJ1947505.1"/>
    </source>
</evidence>
<accession>A0ACC1JCU1</accession>
<protein>
    <submittedName>
        <fullName evidence="1">Fatty acid synthase alpha subunit Lsd1</fullName>
        <ecNumber evidence="1">2.3.1.86</ecNumber>
    </submittedName>
</protein>
<gene>
    <name evidence="1" type="primary">fas2_7</name>
    <name evidence="1" type="ORF">FBU59_001869</name>
</gene>
<keyword evidence="1" id="KW-0012">Acyltransferase</keyword>
<organism evidence="1 2">
    <name type="scientific">Linderina macrospora</name>
    <dbReference type="NCBI Taxonomy" id="4868"/>
    <lineage>
        <taxon>Eukaryota</taxon>
        <taxon>Fungi</taxon>
        <taxon>Fungi incertae sedis</taxon>
        <taxon>Zoopagomycota</taxon>
        <taxon>Kickxellomycotina</taxon>
        <taxon>Kickxellomycetes</taxon>
        <taxon>Kickxellales</taxon>
        <taxon>Kickxellaceae</taxon>
        <taxon>Linderina</taxon>
    </lineage>
</organism>